<protein>
    <recommendedName>
        <fullName evidence="15">RING-type domain-containing protein</fullName>
    </recommendedName>
</protein>
<dbReference type="PROSITE" id="PS51715">
    <property type="entry name" value="G_GB1_RHD3"/>
    <property type="match status" value="1"/>
</dbReference>
<evidence type="ECO:0000256" key="10">
    <source>
        <dbReference type="SAM" id="Phobius"/>
    </source>
</evidence>
<accession>H3A2T1</accession>
<keyword evidence="3 6" id="KW-0863">Zinc-finger</keyword>
<dbReference type="Pfam" id="PF02263">
    <property type="entry name" value="GBP"/>
    <property type="match status" value="1"/>
</dbReference>
<dbReference type="HOGENOM" id="CLU_034812_0_0_1"/>
<reference evidence="13" key="3">
    <citation type="submission" date="2025-09" db="UniProtKB">
        <authorList>
            <consortium name="Ensembl"/>
        </authorList>
    </citation>
    <scope>IDENTIFICATION</scope>
</reference>
<keyword evidence="10" id="KW-0472">Membrane</keyword>
<feature type="domain" description="RING-type" evidence="11">
    <location>
        <begin position="1"/>
        <end position="43"/>
    </location>
</feature>
<dbReference type="Proteomes" id="UP000008672">
    <property type="component" value="Unassembled WGS sequence"/>
</dbReference>
<feature type="transmembrane region" description="Helical" evidence="10">
    <location>
        <begin position="522"/>
        <end position="547"/>
    </location>
</feature>
<dbReference type="InterPro" id="IPR015894">
    <property type="entry name" value="Guanylate-bd_N"/>
</dbReference>
<evidence type="ECO:0000256" key="8">
    <source>
        <dbReference type="SAM" id="Coils"/>
    </source>
</evidence>
<feature type="compositionally biased region" description="Basic and acidic residues" evidence="9">
    <location>
        <begin position="551"/>
        <end position="567"/>
    </location>
</feature>
<evidence type="ECO:0000256" key="7">
    <source>
        <dbReference type="PROSITE-ProRule" id="PRU01052"/>
    </source>
</evidence>
<evidence type="ECO:0000256" key="9">
    <source>
        <dbReference type="SAM" id="MobiDB-lite"/>
    </source>
</evidence>
<evidence type="ECO:0008006" key="15">
    <source>
        <dbReference type="Google" id="ProtNLM"/>
    </source>
</evidence>
<evidence type="ECO:0000313" key="13">
    <source>
        <dbReference type="Ensembl" id="ENSLACP00000003952.1"/>
    </source>
</evidence>
<dbReference type="PANTHER" id="PTHR10751">
    <property type="entry name" value="GUANYLATE BINDING PROTEIN"/>
    <property type="match status" value="1"/>
</dbReference>
<dbReference type="Gene3D" id="3.30.40.10">
    <property type="entry name" value="Zinc/RING finger domain, C3HC4 (zinc finger)"/>
    <property type="match status" value="1"/>
</dbReference>
<dbReference type="GO" id="GO:0005525">
    <property type="term" value="F:GTP binding"/>
    <property type="evidence" value="ECO:0007669"/>
    <property type="project" value="UniProtKB-KW"/>
</dbReference>
<dbReference type="GO" id="GO:0008270">
    <property type="term" value="F:zinc ion binding"/>
    <property type="evidence" value="ECO:0007669"/>
    <property type="project" value="UniProtKB-KW"/>
</dbReference>
<dbReference type="eggNOG" id="KOG2177">
    <property type="taxonomic scope" value="Eukaryota"/>
</dbReference>
<evidence type="ECO:0000256" key="5">
    <source>
        <dbReference type="ARBA" id="ARBA00023134"/>
    </source>
</evidence>
<dbReference type="FunCoup" id="H3A2T1">
    <property type="interactions" value="14"/>
</dbReference>
<evidence type="ECO:0000256" key="1">
    <source>
        <dbReference type="ARBA" id="ARBA00022723"/>
    </source>
</evidence>
<reference evidence="14" key="1">
    <citation type="submission" date="2011-08" db="EMBL/GenBank/DDBJ databases">
        <title>The draft genome of Latimeria chalumnae.</title>
        <authorList>
            <person name="Di Palma F."/>
            <person name="Alfoldi J."/>
            <person name="Johnson J."/>
            <person name="Berlin A."/>
            <person name="Gnerre S."/>
            <person name="Jaffe D."/>
            <person name="MacCallum I."/>
            <person name="Young S."/>
            <person name="Walker B.J."/>
            <person name="Lander E."/>
            <person name="Lindblad-Toh K."/>
        </authorList>
    </citation>
    <scope>NUCLEOTIDE SEQUENCE [LARGE SCALE GENOMIC DNA]</scope>
    <source>
        <strain evidence="14">Wild caught</strain>
    </source>
</reference>
<dbReference type="SUPFAM" id="SSF57850">
    <property type="entry name" value="RING/U-box"/>
    <property type="match status" value="1"/>
</dbReference>
<keyword evidence="5" id="KW-0342">GTP-binding</keyword>
<evidence type="ECO:0000256" key="6">
    <source>
        <dbReference type="PROSITE-ProRule" id="PRU00175"/>
    </source>
</evidence>
<dbReference type="InterPro" id="IPR017907">
    <property type="entry name" value="Znf_RING_CS"/>
</dbReference>
<evidence type="ECO:0000259" key="12">
    <source>
        <dbReference type="PROSITE" id="PS51715"/>
    </source>
</evidence>
<dbReference type="EMBL" id="AFYH01213274">
    <property type="status" value="NOT_ANNOTATED_CDS"/>
    <property type="molecule type" value="Genomic_DNA"/>
</dbReference>
<sequence length="573" mass="64001">CSICMDFLEDPVSIECGHNFCRACITAIWATGSAWEHTCPECRWLCNRDKKFQQVLQERQKRAMMRSLVLGARADCSAPEEPLQLIGLDGGGNLVFHEDVLSRCFLHEDVKDKPLCLISVIGEQRKGKSFLLNYLLRRLNRKDCENDSWLGGEEEPLQGFEWRPGDDSTTKGIWIWSKHFVIEGENGPVTFVLVIANAVCSYERSKDTSVKLSALSMLLSSYLIYNVGTMVKETDLEYLEDLSQVKTILCLGPNCILFCFKRLDLLVCDWLCSSDYGVKGGQDYLQKTIKKVEGCTEYQKSLQTLRMRSRCYLMPFPGKKVAMGEGAVKGRDMDEDFKDCLKSYINSMLGSVQQCVKKDMQNRQLTCEQLAGKIKEFIEIMKRAEYGFSSPLEMMMALNQMTLERAKEEYQRFREEQQETNTIIKTLKRTPKKMEVSMEEKINELEELCASSLHGDLHSKEVLLTELKEEMNSDAHGFMKRYSRQYKISALKAGATIGAASVGLVGAAVAAGVMAAEAGTMAIGAAVGSGTSLFLGGGVGAGIGLSVGTKKASESKKDQQHCDEERQPLVPDS</sequence>
<dbReference type="InterPro" id="IPR027417">
    <property type="entry name" value="P-loop_NTPase"/>
</dbReference>
<keyword evidence="1" id="KW-0479">Metal-binding</keyword>
<dbReference type="EMBL" id="AFYH01213275">
    <property type="status" value="NOT_ANNOTATED_CDS"/>
    <property type="molecule type" value="Genomic_DNA"/>
</dbReference>
<evidence type="ECO:0000256" key="3">
    <source>
        <dbReference type="ARBA" id="ARBA00022771"/>
    </source>
</evidence>
<reference evidence="13" key="2">
    <citation type="submission" date="2025-08" db="UniProtKB">
        <authorList>
            <consortium name="Ensembl"/>
        </authorList>
    </citation>
    <scope>IDENTIFICATION</scope>
</reference>
<keyword evidence="8" id="KW-0175">Coiled coil</keyword>
<evidence type="ECO:0000256" key="4">
    <source>
        <dbReference type="ARBA" id="ARBA00022833"/>
    </source>
</evidence>
<dbReference type="OMA" id="QQDMATK"/>
<dbReference type="GeneTree" id="ENSGT00940000160153"/>
<keyword evidence="2" id="KW-0547">Nucleotide-binding</keyword>
<proteinExistence type="inferred from homology"/>
<feature type="transmembrane region" description="Helical" evidence="10">
    <location>
        <begin position="490"/>
        <end position="516"/>
    </location>
</feature>
<dbReference type="SUPFAM" id="SSF52540">
    <property type="entry name" value="P-loop containing nucleoside triphosphate hydrolases"/>
    <property type="match status" value="1"/>
</dbReference>
<evidence type="ECO:0000313" key="14">
    <source>
        <dbReference type="Proteomes" id="UP000008672"/>
    </source>
</evidence>
<name>H3A2T1_LATCH</name>
<evidence type="ECO:0000259" key="11">
    <source>
        <dbReference type="PROSITE" id="PS50089"/>
    </source>
</evidence>
<dbReference type="InterPro" id="IPR030386">
    <property type="entry name" value="G_GB1_RHD3_dom"/>
</dbReference>
<dbReference type="EMBL" id="AFYH01213271">
    <property type="status" value="NOT_ANNOTATED_CDS"/>
    <property type="molecule type" value="Genomic_DNA"/>
</dbReference>
<comment type="similarity">
    <text evidence="7">Belongs to the TRAFAC class dynamin-like GTPase superfamily. GB1/RHD3 GTPase family.</text>
</comment>
<dbReference type="PROSITE" id="PS00518">
    <property type="entry name" value="ZF_RING_1"/>
    <property type="match status" value="1"/>
</dbReference>
<dbReference type="Ensembl" id="ENSLACT00000003988.1">
    <property type="protein sequence ID" value="ENSLACP00000003952.1"/>
    <property type="gene ID" value="ENSLACG00000003517.1"/>
</dbReference>
<dbReference type="InterPro" id="IPR013083">
    <property type="entry name" value="Znf_RING/FYVE/PHD"/>
</dbReference>
<feature type="region of interest" description="Disordered" evidence="9">
    <location>
        <begin position="550"/>
        <end position="573"/>
    </location>
</feature>
<dbReference type="InterPro" id="IPR001841">
    <property type="entry name" value="Znf_RING"/>
</dbReference>
<dbReference type="Pfam" id="PF15227">
    <property type="entry name" value="zf-C3HC4_4"/>
    <property type="match status" value="1"/>
</dbReference>
<feature type="domain" description="GB1/RHD3-type G" evidence="12">
    <location>
        <begin position="112"/>
        <end position="195"/>
    </location>
</feature>
<dbReference type="AlphaFoldDB" id="H3A2T1"/>
<dbReference type="PROSITE" id="PS50089">
    <property type="entry name" value="ZF_RING_2"/>
    <property type="match status" value="1"/>
</dbReference>
<keyword evidence="14" id="KW-1185">Reference proteome</keyword>
<keyword evidence="10" id="KW-1133">Transmembrane helix</keyword>
<dbReference type="SMART" id="SM00184">
    <property type="entry name" value="RING"/>
    <property type="match status" value="1"/>
</dbReference>
<evidence type="ECO:0000256" key="2">
    <source>
        <dbReference type="ARBA" id="ARBA00022741"/>
    </source>
</evidence>
<dbReference type="Gene3D" id="3.40.50.300">
    <property type="entry name" value="P-loop containing nucleotide triphosphate hydrolases"/>
    <property type="match status" value="1"/>
</dbReference>
<dbReference type="InParanoid" id="H3A2T1"/>
<feature type="coiled-coil region" evidence="8">
    <location>
        <begin position="396"/>
        <end position="423"/>
    </location>
</feature>
<dbReference type="EMBL" id="AFYH01213276">
    <property type="status" value="NOT_ANNOTATED_CDS"/>
    <property type="molecule type" value="Genomic_DNA"/>
</dbReference>
<dbReference type="eggNOG" id="KOG2037">
    <property type="taxonomic scope" value="Eukaryota"/>
</dbReference>
<dbReference type="EMBL" id="AFYH01213272">
    <property type="status" value="NOT_ANNOTATED_CDS"/>
    <property type="molecule type" value="Genomic_DNA"/>
</dbReference>
<dbReference type="GO" id="GO:0003924">
    <property type="term" value="F:GTPase activity"/>
    <property type="evidence" value="ECO:0007669"/>
    <property type="project" value="InterPro"/>
</dbReference>
<keyword evidence="4" id="KW-0862">Zinc</keyword>
<dbReference type="EMBL" id="AFYH01213273">
    <property type="status" value="NOT_ANNOTATED_CDS"/>
    <property type="molecule type" value="Genomic_DNA"/>
</dbReference>
<keyword evidence="10" id="KW-0812">Transmembrane</keyword>
<organism evidence="13 14">
    <name type="scientific">Latimeria chalumnae</name>
    <name type="common">Coelacanth</name>
    <dbReference type="NCBI Taxonomy" id="7897"/>
    <lineage>
        <taxon>Eukaryota</taxon>
        <taxon>Metazoa</taxon>
        <taxon>Chordata</taxon>
        <taxon>Craniata</taxon>
        <taxon>Vertebrata</taxon>
        <taxon>Euteleostomi</taxon>
        <taxon>Coelacanthiformes</taxon>
        <taxon>Coelacanthidae</taxon>
        <taxon>Latimeria</taxon>
    </lineage>
</organism>